<reference evidence="2 3" key="1">
    <citation type="submission" date="2014-06" db="EMBL/GenBank/DDBJ databases">
        <title>Draft genome sequence of Bacillus manliponensis JCM 15802 (MCCC 1A00708).</title>
        <authorList>
            <person name="Lai Q."/>
            <person name="Liu Y."/>
            <person name="Shao Z."/>
        </authorList>
    </citation>
    <scope>NUCLEOTIDE SEQUENCE [LARGE SCALE GENOMIC DNA]</scope>
    <source>
        <strain evidence="2 3">JCM 15802</strain>
    </source>
</reference>
<dbReference type="AlphaFoldDB" id="A0A073JQ45"/>
<dbReference type="RefSeq" id="WP_034643976.1">
    <property type="nucleotide sequence ID" value="NZ_CBCSJC010000007.1"/>
</dbReference>
<keyword evidence="3" id="KW-1185">Reference proteome</keyword>
<dbReference type="InterPro" id="IPR038267">
    <property type="entry name" value="ECF_sigma_eff"/>
</dbReference>
<sequence length="227" mass="25911">MNLEERVKEAMQEEGKKIVSSPHLKRKIILQVTMKSRGNTMKKRILTTVLAAALLVPTSAFAYKAMFADEVYGSFDNVKKHIASATLEGYMRLDGKLATAQGEMSEKEYEQFMKHLKVITDSKLKYGNDNGSIDYDQLSEKKKEELLETSLQIQPYFDQLNGEKSSKEVLTEDEYVWYIKALMTYETMLAKSGSSGSVDVNKLSVEDREEFLEAERIMEYVNGKVQK</sequence>
<dbReference type="OrthoDB" id="2731598at2"/>
<dbReference type="eggNOG" id="ENOG50338WB">
    <property type="taxonomic scope" value="Bacteria"/>
</dbReference>
<evidence type="ECO:0000259" key="1">
    <source>
        <dbReference type="Pfam" id="PF12207"/>
    </source>
</evidence>
<dbReference type="Gene3D" id="1.10.3950.10">
    <property type="entry name" value="putative ecf-type sigma factor negative effector from bacillus cereus"/>
    <property type="match status" value="1"/>
</dbReference>
<evidence type="ECO:0000313" key="2">
    <source>
        <dbReference type="EMBL" id="KEK17209.1"/>
    </source>
</evidence>
<feature type="domain" description="DUF3600" evidence="1">
    <location>
        <begin position="66"/>
        <end position="224"/>
    </location>
</feature>
<comment type="caution">
    <text evidence="2">The sequence shown here is derived from an EMBL/GenBank/DDBJ whole genome shotgun (WGS) entry which is preliminary data.</text>
</comment>
<protein>
    <submittedName>
        <fullName evidence="2">ECF-type sigma factor negative effector</fullName>
    </submittedName>
</protein>
<dbReference type="EMBL" id="JOTN01000038">
    <property type="protein sequence ID" value="KEK17209.1"/>
    <property type="molecule type" value="Genomic_DNA"/>
</dbReference>
<dbReference type="Proteomes" id="UP000027822">
    <property type="component" value="Unassembled WGS sequence"/>
</dbReference>
<accession>A0A073JQ45</accession>
<proteinExistence type="predicted"/>
<dbReference type="Pfam" id="PF12207">
    <property type="entry name" value="DUF3600"/>
    <property type="match status" value="1"/>
</dbReference>
<name>A0A073JQ45_9BACI</name>
<dbReference type="InterPro" id="IPR022019">
    <property type="entry name" value="DUF3600"/>
</dbReference>
<organism evidence="2 3">
    <name type="scientific">Bacillus manliponensis</name>
    <dbReference type="NCBI Taxonomy" id="574376"/>
    <lineage>
        <taxon>Bacteria</taxon>
        <taxon>Bacillati</taxon>
        <taxon>Bacillota</taxon>
        <taxon>Bacilli</taxon>
        <taxon>Bacillales</taxon>
        <taxon>Bacillaceae</taxon>
        <taxon>Bacillus</taxon>
        <taxon>Bacillus cereus group</taxon>
    </lineage>
</organism>
<evidence type="ECO:0000313" key="3">
    <source>
        <dbReference type="Proteomes" id="UP000027822"/>
    </source>
</evidence>
<gene>
    <name evidence="2" type="ORF">BAMA_16455</name>
</gene>